<feature type="compositionally biased region" description="Polar residues" evidence="1">
    <location>
        <begin position="121"/>
        <end position="135"/>
    </location>
</feature>
<evidence type="ECO:0000313" key="4">
    <source>
        <dbReference type="Proteomes" id="UP001163293"/>
    </source>
</evidence>
<keyword evidence="2" id="KW-0472">Membrane</keyword>
<proteinExistence type="predicted"/>
<evidence type="ECO:0000313" key="3">
    <source>
        <dbReference type="EMBL" id="UYV98026.1"/>
    </source>
</evidence>
<accession>A0AAX3EJK6</accession>
<keyword evidence="2" id="KW-1133">Transmembrane helix</keyword>
<reference evidence="3" key="1">
    <citation type="submission" date="2022-07" db="EMBL/GenBank/DDBJ databases">
        <authorList>
            <person name="Wu T."/>
        </authorList>
    </citation>
    <scope>NUCLEOTIDE SEQUENCE</scope>
    <source>
        <strain evidence="3">SD-1</strain>
    </source>
</reference>
<feature type="transmembrane region" description="Helical" evidence="2">
    <location>
        <begin position="12"/>
        <end position="34"/>
    </location>
</feature>
<keyword evidence="2" id="KW-0812">Transmembrane</keyword>
<dbReference type="Proteomes" id="UP001163293">
    <property type="component" value="Chromosome"/>
</dbReference>
<evidence type="ECO:0000256" key="2">
    <source>
        <dbReference type="SAM" id="Phobius"/>
    </source>
</evidence>
<evidence type="ECO:0000256" key="1">
    <source>
        <dbReference type="SAM" id="MobiDB-lite"/>
    </source>
</evidence>
<keyword evidence="4" id="KW-1185">Reference proteome</keyword>
<gene>
    <name evidence="3" type="ORF">NL394_01920</name>
</gene>
<dbReference type="AlphaFoldDB" id="A0AAX3EJK6"/>
<organism evidence="3 4">
    <name type="scientific">Paenarthrobacter ureafaciens</name>
    <dbReference type="NCBI Taxonomy" id="37931"/>
    <lineage>
        <taxon>Bacteria</taxon>
        <taxon>Bacillati</taxon>
        <taxon>Actinomycetota</taxon>
        <taxon>Actinomycetes</taxon>
        <taxon>Micrococcales</taxon>
        <taxon>Micrococcaceae</taxon>
        <taxon>Paenarthrobacter</taxon>
    </lineage>
</organism>
<name>A0AAX3EJK6_PAEUR</name>
<protein>
    <submittedName>
        <fullName evidence="3">DUF6153 family protein</fullName>
    </submittedName>
</protein>
<feature type="region of interest" description="Disordered" evidence="1">
    <location>
        <begin position="119"/>
        <end position="157"/>
    </location>
</feature>
<dbReference type="EMBL" id="CP101185">
    <property type="protein sequence ID" value="UYV98026.1"/>
    <property type="molecule type" value="Genomic_DNA"/>
</dbReference>
<dbReference type="RefSeq" id="WP_069695535.1">
    <property type="nucleotide sequence ID" value="NZ_CP043010.1"/>
</dbReference>
<sequence length="157" mass="15383">MAAQRTTSGSALLSVGLLAAVIALIAGILGMHVMTGDHSAHAGMTVSEAGTSAAGTSITGHDNHGPAPQENALVPERTVLGDVASPTQCSCSGNCASQHAMAASCIPSVAPGGLTAPLPDTSVSITAPSSESANAPSIPWSYRPGSPSPGELSISRT</sequence>